<feature type="domain" description="FAD/NAD(P)-binding" evidence="6">
    <location>
        <begin position="74"/>
        <end position="284"/>
    </location>
</feature>
<dbReference type="GO" id="GO:0005737">
    <property type="term" value="C:cytoplasm"/>
    <property type="evidence" value="ECO:0007669"/>
    <property type="project" value="TreeGrafter"/>
</dbReference>
<dbReference type="Pfam" id="PF00070">
    <property type="entry name" value="Pyr_redox"/>
    <property type="match status" value="1"/>
</dbReference>
<sequence>MSKKVVIVGGGYVGTELAQSLERYCDVTLVERKQFFCHVPVMIRSLVQPELFEQALFPYDKLLQTGRVVQASAAEVNESGVTLEDGKTLGADAIVVATGSSHDTAFKAPGASVEELREANRALAQQIEGASSIAIIGGGALGVELAGEIKALRTHKQVTLVSDTPLIDGYDPRLGQGLEAKLGLLGVEVITGRTAVDLPQTRGAFPGPIRLDDGREIAADLVIPALGSTPNTALLDPLPGVEKTADGRVRNDRWLRPSALPNVFAAGDAVDSGDHMTIVGASRQTPWLARSLRNFLAGKRTDRTAAYGPWRNAPLLVPLGEHVGQSILPVVGLVGSRTTRLVKGRYLFLPKYRKLFRTG</sequence>
<dbReference type="PANTHER" id="PTHR43735">
    <property type="entry name" value="APOPTOSIS-INDUCING FACTOR 1"/>
    <property type="match status" value="1"/>
</dbReference>
<dbReference type="PANTHER" id="PTHR43735:SF3">
    <property type="entry name" value="FERROPTOSIS SUPPRESSOR PROTEIN 1"/>
    <property type="match status" value="1"/>
</dbReference>
<dbReference type="Gene3D" id="3.50.50.100">
    <property type="match status" value="1"/>
</dbReference>
<protein>
    <submittedName>
        <fullName evidence="7">NADH dehydrogenase, FAD-containing subunit</fullName>
    </submittedName>
</protein>
<dbReference type="InterPro" id="IPR036188">
    <property type="entry name" value="FAD/NAD-bd_sf"/>
</dbReference>
<dbReference type="GO" id="GO:0004174">
    <property type="term" value="F:electron-transferring-flavoprotein dehydrogenase activity"/>
    <property type="evidence" value="ECO:0007669"/>
    <property type="project" value="TreeGrafter"/>
</dbReference>
<dbReference type="EMBL" id="FNEK01000004">
    <property type="protein sequence ID" value="SDI57437.1"/>
    <property type="molecule type" value="Genomic_DNA"/>
</dbReference>
<proteinExistence type="inferred from homology"/>
<keyword evidence="3" id="KW-0274">FAD</keyword>
<dbReference type="SUPFAM" id="SSF51905">
    <property type="entry name" value="FAD/NAD(P)-binding domain"/>
    <property type="match status" value="1"/>
</dbReference>
<evidence type="ECO:0000256" key="4">
    <source>
        <dbReference type="ARBA" id="ARBA00023002"/>
    </source>
</evidence>
<evidence type="ECO:0000313" key="7">
    <source>
        <dbReference type="EMBL" id="SDI57437.1"/>
    </source>
</evidence>
<gene>
    <name evidence="7" type="ORF">SAMN04488026_1004103</name>
</gene>
<dbReference type="PRINTS" id="PR00469">
    <property type="entry name" value="PNDRDTASEII"/>
</dbReference>
<evidence type="ECO:0000259" key="6">
    <source>
        <dbReference type="Pfam" id="PF07992"/>
    </source>
</evidence>
<comment type="similarity">
    <text evidence="1">Belongs to the FAD-dependent oxidoreductase family.</text>
</comment>
<organism evidence="7 8">
    <name type="scientific">Aliiruegeria lutimaris</name>
    <dbReference type="NCBI Taxonomy" id="571298"/>
    <lineage>
        <taxon>Bacteria</taxon>
        <taxon>Pseudomonadati</taxon>
        <taxon>Pseudomonadota</taxon>
        <taxon>Alphaproteobacteria</taxon>
        <taxon>Rhodobacterales</taxon>
        <taxon>Roseobacteraceae</taxon>
        <taxon>Aliiruegeria</taxon>
    </lineage>
</organism>
<dbReference type="AlphaFoldDB" id="A0A1G8LPP1"/>
<dbReference type="GO" id="GO:0050660">
    <property type="term" value="F:flavin adenine dinucleotide binding"/>
    <property type="evidence" value="ECO:0007669"/>
    <property type="project" value="TreeGrafter"/>
</dbReference>
<dbReference type="STRING" id="571298.SAMN04488026_1004103"/>
<reference evidence="7 8" key="1">
    <citation type="submission" date="2016-10" db="EMBL/GenBank/DDBJ databases">
        <authorList>
            <person name="de Groot N.N."/>
        </authorList>
    </citation>
    <scope>NUCLEOTIDE SEQUENCE [LARGE SCALE GENOMIC DNA]</scope>
    <source>
        <strain evidence="7 8">DSM 25294</strain>
    </source>
</reference>
<dbReference type="Proteomes" id="UP000199382">
    <property type="component" value="Unassembled WGS sequence"/>
</dbReference>
<evidence type="ECO:0000256" key="1">
    <source>
        <dbReference type="ARBA" id="ARBA00006442"/>
    </source>
</evidence>
<name>A0A1G8LPP1_9RHOB</name>
<keyword evidence="2" id="KW-0285">Flavoprotein</keyword>
<evidence type="ECO:0000256" key="2">
    <source>
        <dbReference type="ARBA" id="ARBA00022630"/>
    </source>
</evidence>
<accession>A0A1G8LPP1</accession>
<evidence type="ECO:0000259" key="5">
    <source>
        <dbReference type="Pfam" id="PF00070"/>
    </source>
</evidence>
<dbReference type="PRINTS" id="PR00368">
    <property type="entry name" value="FADPNR"/>
</dbReference>
<dbReference type="InterPro" id="IPR039648">
    <property type="entry name" value="DHPH_N"/>
</dbReference>
<dbReference type="Pfam" id="PF07992">
    <property type="entry name" value="Pyr_redox_2"/>
    <property type="match status" value="1"/>
</dbReference>
<keyword evidence="8" id="KW-1185">Reference proteome</keyword>
<evidence type="ECO:0000256" key="3">
    <source>
        <dbReference type="ARBA" id="ARBA00022827"/>
    </source>
</evidence>
<feature type="domain" description="Pyridine nucleotide-disulphide oxidoreductase N-terminal" evidence="5">
    <location>
        <begin position="4"/>
        <end position="54"/>
    </location>
</feature>
<dbReference type="InterPro" id="IPR023753">
    <property type="entry name" value="FAD/NAD-binding_dom"/>
</dbReference>
<keyword evidence="4" id="KW-0560">Oxidoreductase</keyword>
<evidence type="ECO:0000313" key="8">
    <source>
        <dbReference type="Proteomes" id="UP000199382"/>
    </source>
</evidence>